<dbReference type="Proteomes" id="UP001139971">
    <property type="component" value="Unassembled WGS sequence"/>
</dbReference>
<feature type="transmembrane region" description="Helical" evidence="3">
    <location>
        <begin position="422"/>
        <end position="442"/>
    </location>
</feature>
<dbReference type="PANTHER" id="PTHR10098">
    <property type="entry name" value="RAPSYN-RELATED"/>
    <property type="match status" value="1"/>
</dbReference>
<dbReference type="InterPro" id="IPR019734">
    <property type="entry name" value="TPR_rpt"/>
</dbReference>
<evidence type="ECO:0000256" key="4">
    <source>
        <dbReference type="SAM" id="SignalP"/>
    </source>
</evidence>
<evidence type="ECO:0000313" key="5">
    <source>
        <dbReference type="EMBL" id="MDC8013204.1"/>
    </source>
</evidence>
<keyword evidence="4" id="KW-0732">Signal</keyword>
<feature type="region of interest" description="Disordered" evidence="2">
    <location>
        <begin position="466"/>
        <end position="493"/>
    </location>
</feature>
<dbReference type="Gene3D" id="1.25.40.10">
    <property type="entry name" value="Tetratricopeptide repeat domain"/>
    <property type="match status" value="1"/>
</dbReference>
<dbReference type="SUPFAM" id="SSF48452">
    <property type="entry name" value="TPR-like"/>
    <property type="match status" value="2"/>
</dbReference>
<feature type="chain" id="PRO_5040918633" evidence="4">
    <location>
        <begin position="23"/>
        <end position="602"/>
    </location>
</feature>
<evidence type="ECO:0000313" key="6">
    <source>
        <dbReference type="Proteomes" id="UP001139971"/>
    </source>
</evidence>
<protein>
    <submittedName>
        <fullName evidence="5">Tetratricopeptide repeat protein</fullName>
    </submittedName>
</protein>
<dbReference type="EMBL" id="JAOVZO020000017">
    <property type="protein sequence ID" value="MDC8013204.1"/>
    <property type="molecule type" value="Genomic_DNA"/>
</dbReference>
<evidence type="ECO:0000256" key="1">
    <source>
        <dbReference type="PROSITE-ProRule" id="PRU00339"/>
    </source>
</evidence>
<dbReference type="PROSITE" id="PS50005">
    <property type="entry name" value="TPR"/>
    <property type="match status" value="1"/>
</dbReference>
<dbReference type="CDD" id="cd22890">
    <property type="entry name" value="ChiS-DBD"/>
    <property type="match status" value="1"/>
</dbReference>
<dbReference type="Pfam" id="PF13424">
    <property type="entry name" value="TPR_12"/>
    <property type="match status" value="1"/>
</dbReference>
<feature type="signal peptide" evidence="4">
    <location>
        <begin position="1"/>
        <end position="22"/>
    </location>
</feature>
<keyword evidence="6" id="KW-1185">Reference proteome</keyword>
<feature type="compositionally biased region" description="Low complexity" evidence="2">
    <location>
        <begin position="467"/>
        <end position="493"/>
    </location>
</feature>
<dbReference type="PANTHER" id="PTHR10098:SF108">
    <property type="entry name" value="TETRATRICOPEPTIDE REPEAT PROTEIN 28"/>
    <property type="match status" value="1"/>
</dbReference>
<gene>
    <name evidence="5" type="ORF">OD750_011710</name>
</gene>
<comment type="caution">
    <text evidence="5">The sequence shown here is derived from an EMBL/GenBank/DDBJ whole genome shotgun (WGS) entry which is preliminary data.</text>
</comment>
<proteinExistence type="predicted"/>
<keyword evidence="3" id="KW-1133">Transmembrane helix</keyword>
<dbReference type="AlphaFoldDB" id="A0A9X3YKC5"/>
<keyword evidence="1" id="KW-0802">TPR repeat</keyword>
<feature type="repeat" description="TPR" evidence="1">
    <location>
        <begin position="145"/>
        <end position="178"/>
    </location>
</feature>
<sequence>MPRPTRPLALATFGLCALLASAAGAQTATLDACRSATKSAANDALAICLAAHDAALAARDARTAADALVERADANVALARYDDATADLDRAGALLAPFADWRDAHRIERRRGIVAYRRERLAEAALSFGKALDMARAHDDAAAQAQSWNDVGNAYRRVGDYAQALEAFTTSLALREKLGQSAEAAAVLNNLGNVQQDLGDYAAAEDWLQRALAAYRAQASPRQVAHVLESLALNDRRRQRDDAARAKLEAAWSEFAGQRAARDQLRVATHLARLEAELGRNDAANAWIARALDIGTSLKQSPTLALLLAQARAQTAAGEASPARQALRARLASGDGDAIADRVEAWRFLAQASERGGDAERAVADLKQAQAATVEEATRTQNERIAQWQVRLDVAEKVKEIAALRETNRAQARTLADEGSRWRLRLGAALALFAIVAGALVVRVRRQRARLEAQIARYRDAAEALRTDAAAPPDEAADDAANAPGEAPPADTVAPADTFRRALVELMVASVHAWERSTRTSPVEFAEKSGIWRVHIDDGRLRMRSMERYLSLAKLPRQPRWREVLRSAYFVLAECPLEAAERTRLEALVAGVREALKARAMG</sequence>
<keyword evidence="3" id="KW-0812">Transmembrane</keyword>
<evidence type="ECO:0000256" key="3">
    <source>
        <dbReference type="SAM" id="Phobius"/>
    </source>
</evidence>
<reference evidence="5" key="1">
    <citation type="submission" date="2023-02" db="EMBL/GenBank/DDBJ databases">
        <title>Tahibacter soli sp. nov. isolated from soil.</title>
        <authorList>
            <person name="Baek J.H."/>
            <person name="Lee J.K."/>
            <person name="Choi D.G."/>
            <person name="Jeon C.O."/>
        </authorList>
    </citation>
    <scope>NUCLEOTIDE SEQUENCE</scope>
    <source>
        <strain evidence="5">BL</strain>
    </source>
</reference>
<keyword evidence="3" id="KW-0472">Membrane</keyword>
<organism evidence="5 6">
    <name type="scientific">Tahibacter soli</name>
    <dbReference type="NCBI Taxonomy" id="2983605"/>
    <lineage>
        <taxon>Bacteria</taxon>
        <taxon>Pseudomonadati</taxon>
        <taxon>Pseudomonadota</taxon>
        <taxon>Gammaproteobacteria</taxon>
        <taxon>Lysobacterales</taxon>
        <taxon>Rhodanobacteraceae</taxon>
        <taxon>Tahibacter</taxon>
    </lineage>
</organism>
<accession>A0A9X3YKC5</accession>
<dbReference type="InterPro" id="IPR011990">
    <property type="entry name" value="TPR-like_helical_dom_sf"/>
</dbReference>
<dbReference type="SMART" id="SM00028">
    <property type="entry name" value="TPR"/>
    <property type="match status" value="5"/>
</dbReference>
<evidence type="ECO:0000256" key="2">
    <source>
        <dbReference type="SAM" id="MobiDB-lite"/>
    </source>
</evidence>
<dbReference type="RefSeq" id="WP_263545417.1">
    <property type="nucleotide sequence ID" value="NZ_JAOVZO020000017.1"/>
</dbReference>
<name>A0A9X3YKC5_9GAMM</name>